<feature type="compositionally biased region" description="Polar residues" evidence="1">
    <location>
        <begin position="82"/>
        <end position="91"/>
    </location>
</feature>
<dbReference type="InterPro" id="IPR050330">
    <property type="entry name" value="Bact_OuterMem_StrucFunc"/>
</dbReference>
<dbReference type="RefSeq" id="WP_076980687.1">
    <property type="nucleotide sequence ID" value="NZ_CP019124.1"/>
</dbReference>
<feature type="compositionally biased region" description="Low complexity" evidence="1">
    <location>
        <begin position="200"/>
        <end position="223"/>
    </location>
</feature>
<feature type="region of interest" description="Disordered" evidence="1">
    <location>
        <begin position="104"/>
        <end position="237"/>
    </location>
</feature>
<dbReference type="Proteomes" id="UP000187266">
    <property type="component" value="Chromosome"/>
</dbReference>
<evidence type="ECO:0000313" key="3">
    <source>
        <dbReference type="EMBL" id="APX90670.1"/>
    </source>
</evidence>
<name>A0A1U7DL07_9RHOB</name>
<proteinExistence type="predicted"/>
<dbReference type="InterPro" id="IPR006665">
    <property type="entry name" value="OmpA-like"/>
</dbReference>
<reference evidence="3" key="1">
    <citation type="submission" date="2017-01" db="EMBL/GenBank/DDBJ databases">
        <title>Genomic analysis of Xuhuaishuia manganoxidans DY6-4.</title>
        <authorList>
            <person name="Wang X."/>
        </authorList>
    </citation>
    <scope>NUCLEOTIDE SEQUENCE [LARGE SCALE GENOMIC DNA]</scope>
    <source>
        <strain evidence="3">DY6-4</strain>
    </source>
</reference>
<dbReference type="PANTHER" id="PTHR30329:SF21">
    <property type="entry name" value="LIPOPROTEIN YIAD-RELATED"/>
    <property type="match status" value="1"/>
</dbReference>
<dbReference type="Gene3D" id="3.30.1330.60">
    <property type="entry name" value="OmpA-like domain"/>
    <property type="match status" value="1"/>
</dbReference>
<dbReference type="GO" id="GO:0016020">
    <property type="term" value="C:membrane"/>
    <property type="evidence" value="ECO:0007669"/>
    <property type="project" value="UniProtKB-UniRule"/>
</dbReference>
<feature type="signal peptide" evidence="2">
    <location>
        <begin position="1"/>
        <end position="25"/>
    </location>
</feature>
<gene>
    <name evidence="3" type="ORF">BV394_13865</name>
</gene>
<accession>A0A1U7DL07</accession>
<dbReference type="InterPro" id="IPR036737">
    <property type="entry name" value="OmpA-like_sf"/>
</dbReference>
<feature type="compositionally biased region" description="Low complexity" evidence="1">
    <location>
        <begin position="112"/>
        <end position="188"/>
    </location>
</feature>
<dbReference type="STRING" id="1267768.BV394_13865"/>
<sequence>MHRSLTFSTALVTSLSMLLNSTAMAQTAETTMEEPSPEVLQACETPVGEPCEGIPELTVEQAGELKAQQMDAELSQDMDPNVRSQSIQQARIQAEDAQRAYLQAQADGSGVTTEQSTTTSTETAATPTAPAASEPATAEPTGTATADTTTDGTAPTDGTATATADSGTGDAAATTDGSTTSTTAEAEPVPAHQQREQTNAEKAAGVMPAAAAAAAADSGNAEAQVTEETVTADEVRTSDQDFANAVGEQPATTDANANANTGATATASSGNSGLTDKEKAILGLGALAIGAVALANRDVVTNSGDRVVVREGNDIVVLKDDNALLRQPGSTVETATYADGSTKQTITREDGSKIVTVRDAELRVLRRIRIEADGTETVLFDDTVEFKPVDRVALRDAELQPEIQSSADEAALREALSRDPNLGRTYSLAQVRSTPELRAVAPAVSLEAVTFRTGSAAIEPEQVDALVQLGEVIKTKIQENPKEVFLIEGHTDAVGDDAYNLALSDRRAETVALALTEYFDVPPENLVVQGYGEKYLKVQTQGDERRNRRAVVRRITPLLTASR</sequence>
<protein>
    <submittedName>
        <fullName evidence="3">Uncharacterized protein</fullName>
    </submittedName>
</protein>
<feature type="region of interest" description="Disordered" evidence="1">
    <location>
        <begin position="71"/>
        <end position="91"/>
    </location>
</feature>
<dbReference type="Pfam" id="PF00691">
    <property type="entry name" value="OmpA"/>
    <property type="match status" value="1"/>
</dbReference>
<feature type="region of interest" description="Disordered" evidence="1">
    <location>
        <begin position="249"/>
        <end position="274"/>
    </location>
</feature>
<dbReference type="OrthoDB" id="9792021at2"/>
<dbReference type="EMBL" id="CP019124">
    <property type="protein sequence ID" value="APX90670.1"/>
    <property type="molecule type" value="Genomic_DNA"/>
</dbReference>
<dbReference type="AlphaFoldDB" id="A0A1U7DL07"/>
<dbReference type="PANTHER" id="PTHR30329">
    <property type="entry name" value="STATOR ELEMENT OF FLAGELLAR MOTOR COMPLEX"/>
    <property type="match status" value="1"/>
</dbReference>
<keyword evidence="2" id="KW-0732">Signal</keyword>
<dbReference type="SUPFAM" id="SSF103088">
    <property type="entry name" value="OmpA-like"/>
    <property type="match status" value="1"/>
</dbReference>
<feature type="compositionally biased region" description="Low complexity" evidence="1">
    <location>
        <begin position="251"/>
        <end position="273"/>
    </location>
</feature>
<dbReference type="PROSITE" id="PS51123">
    <property type="entry name" value="OMPA_2"/>
    <property type="match status" value="1"/>
</dbReference>
<accession>A0A2M9DBL7</accession>
<evidence type="ECO:0000313" key="4">
    <source>
        <dbReference type="Proteomes" id="UP000187266"/>
    </source>
</evidence>
<evidence type="ECO:0000256" key="1">
    <source>
        <dbReference type="SAM" id="MobiDB-lite"/>
    </source>
</evidence>
<dbReference type="CDD" id="cd07185">
    <property type="entry name" value="OmpA_C-like"/>
    <property type="match status" value="1"/>
</dbReference>
<feature type="chain" id="PRO_5043377378" evidence="2">
    <location>
        <begin position="26"/>
        <end position="563"/>
    </location>
</feature>
<organism evidence="3 4">
    <name type="scientific">Brevirhabdus pacifica</name>
    <dbReference type="NCBI Taxonomy" id="1267768"/>
    <lineage>
        <taxon>Bacteria</taxon>
        <taxon>Pseudomonadati</taxon>
        <taxon>Pseudomonadota</taxon>
        <taxon>Alphaproteobacteria</taxon>
        <taxon>Rhodobacterales</taxon>
        <taxon>Paracoccaceae</taxon>
        <taxon>Brevirhabdus</taxon>
    </lineage>
</organism>
<evidence type="ECO:0000256" key="2">
    <source>
        <dbReference type="SAM" id="SignalP"/>
    </source>
</evidence>
<keyword evidence="4" id="KW-1185">Reference proteome</keyword>